<dbReference type="GO" id="GO:0000166">
    <property type="term" value="F:nucleotide binding"/>
    <property type="evidence" value="ECO:0007669"/>
    <property type="project" value="UniProtKB-KW"/>
</dbReference>
<keyword evidence="9" id="KW-0735">Signal-anchor</keyword>
<dbReference type="Pfam" id="PF02434">
    <property type="entry name" value="Fringe"/>
    <property type="match status" value="1"/>
</dbReference>
<gene>
    <name evidence="14" type="ORF">CCR75_003414</name>
</gene>
<keyword evidence="8" id="KW-0547">Nucleotide-binding</keyword>
<dbReference type="RefSeq" id="XP_067821881.1">
    <property type="nucleotide sequence ID" value="XM_067961509.1"/>
</dbReference>
<dbReference type="GO" id="GO:0016020">
    <property type="term" value="C:membrane"/>
    <property type="evidence" value="ECO:0007669"/>
    <property type="project" value="UniProtKB-SubCell"/>
</dbReference>
<keyword evidence="11 12" id="KW-0472">Membrane</keyword>
<protein>
    <recommendedName>
        <fullName evidence="4">N-acetylgalactosaminide beta-1,3-galactosyltransferase</fullName>
        <ecNumber evidence="4">2.4.1.122</ecNumber>
    </recommendedName>
</protein>
<evidence type="ECO:0000256" key="7">
    <source>
        <dbReference type="ARBA" id="ARBA00022692"/>
    </source>
</evidence>
<keyword evidence="10 12" id="KW-1133">Transmembrane helix</keyword>
<dbReference type="PANTHER" id="PTHR23033">
    <property type="entry name" value="BETA1,3-GALACTOSYLTRANSFERASE"/>
    <property type="match status" value="1"/>
</dbReference>
<evidence type="ECO:0000256" key="2">
    <source>
        <dbReference type="ARBA" id="ARBA00004922"/>
    </source>
</evidence>
<evidence type="ECO:0000256" key="10">
    <source>
        <dbReference type="ARBA" id="ARBA00022989"/>
    </source>
</evidence>
<dbReference type="EC" id="2.4.1.122" evidence="4"/>
<accession>A0A976IIG2</accession>
<keyword evidence="6" id="KW-0808">Transferase</keyword>
<evidence type="ECO:0000256" key="4">
    <source>
        <dbReference type="ARBA" id="ARBA00012557"/>
    </source>
</evidence>
<dbReference type="FunFam" id="3.90.550.50:FF:000088">
    <property type="entry name" value="Uncharacterized protein"/>
    <property type="match status" value="1"/>
</dbReference>
<feature type="transmembrane region" description="Helical" evidence="12">
    <location>
        <begin position="7"/>
        <end position="25"/>
    </location>
</feature>
<keyword evidence="15" id="KW-1185">Reference proteome</keyword>
<evidence type="ECO:0000256" key="12">
    <source>
        <dbReference type="SAM" id="Phobius"/>
    </source>
</evidence>
<evidence type="ECO:0000256" key="9">
    <source>
        <dbReference type="ARBA" id="ARBA00022968"/>
    </source>
</evidence>
<keyword evidence="5" id="KW-0328">Glycosyltransferase</keyword>
<evidence type="ECO:0000259" key="13">
    <source>
        <dbReference type="Pfam" id="PF02434"/>
    </source>
</evidence>
<feature type="domain" description="Fringe-like glycosyltransferase" evidence="13">
    <location>
        <begin position="72"/>
        <end position="275"/>
    </location>
</feature>
<evidence type="ECO:0000256" key="8">
    <source>
        <dbReference type="ARBA" id="ARBA00022741"/>
    </source>
</evidence>
<dbReference type="PANTHER" id="PTHR23033:SF14">
    <property type="entry name" value="GLYCOPROTEIN-N-ACETYLGALACTOSAMINE 3-BETA-GALACTOSYLTRANSFERASE 1-RELATED"/>
    <property type="match status" value="1"/>
</dbReference>
<reference evidence="14 15" key="1">
    <citation type="journal article" date="2021" name="Genome Biol.">
        <title>AFLAP: assembly-free linkage analysis pipeline using k-mers from genome sequencing data.</title>
        <authorList>
            <person name="Fletcher K."/>
            <person name="Zhang L."/>
            <person name="Gil J."/>
            <person name="Han R."/>
            <person name="Cavanaugh K."/>
            <person name="Michelmore R."/>
        </authorList>
    </citation>
    <scope>NUCLEOTIDE SEQUENCE [LARGE SCALE GENOMIC DNA]</scope>
    <source>
        <strain evidence="14 15">SF5</strain>
    </source>
</reference>
<dbReference type="EMBL" id="SHOA02000012">
    <property type="protein sequence ID" value="TDH72382.1"/>
    <property type="molecule type" value="Genomic_DNA"/>
</dbReference>
<comment type="subcellular location">
    <subcellularLocation>
        <location evidence="1">Membrane</location>
        <topology evidence="1">Single-pass type II membrane protein</topology>
    </subcellularLocation>
</comment>
<comment type="similarity">
    <text evidence="3">Belongs to the glycosyltransferase 31 family. Beta3-Gal-T subfamily.</text>
</comment>
<evidence type="ECO:0000256" key="11">
    <source>
        <dbReference type="ARBA" id="ARBA00023136"/>
    </source>
</evidence>
<organism evidence="14 15">
    <name type="scientific">Bremia lactucae</name>
    <name type="common">Lettuce downy mildew</name>
    <dbReference type="NCBI Taxonomy" id="4779"/>
    <lineage>
        <taxon>Eukaryota</taxon>
        <taxon>Sar</taxon>
        <taxon>Stramenopiles</taxon>
        <taxon>Oomycota</taxon>
        <taxon>Peronosporomycetes</taxon>
        <taxon>Peronosporales</taxon>
        <taxon>Peronosporaceae</taxon>
        <taxon>Bremia</taxon>
    </lineage>
</organism>
<dbReference type="GO" id="GO:0016263">
    <property type="term" value="F:glycoprotein-N-acetylgalactosamine 3-beta-galactosyltransferase activity"/>
    <property type="evidence" value="ECO:0007669"/>
    <property type="project" value="UniProtKB-EC"/>
</dbReference>
<evidence type="ECO:0000256" key="5">
    <source>
        <dbReference type="ARBA" id="ARBA00022676"/>
    </source>
</evidence>
<dbReference type="GeneID" id="94347180"/>
<keyword evidence="7 12" id="KW-0812">Transmembrane</keyword>
<evidence type="ECO:0000313" key="15">
    <source>
        <dbReference type="Proteomes" id="UP000294530"/>
    </source>
</evidence>
<dbReference type="InterPro" id="IPR003378">
    <property type="entry name" value="Fringe-like_glycosylTrfase"/>
</dbReference>
<dbReference type="KEGG" id="blac:94347180"/>
<dbReference type="OrthoDB" id="414175at2759"/>
<comment type="pathway">
    <text evidence="2">Protein modification; protein glycosylation.</text>
</comment>
<evidence type="ECO:0000256" key="3">
    <source>
        <dbReference type="ARBA" id="ARBA00006462"/>
    </source>
</evidence>
<evidence type="ECO:0000313" key="14">
    <source>
        <dbReference type="EMBL" id="TDH72382.1"/>
    </source>
</evidence>
<dbReference type="Proteomes" id="UP000294530">
    <property type="component" value="Unassembled WGS sequence"/>
</dbReference>
<evidence type="ECO:0000256" key="6">
    <source>
        <dbReference type="ARBA" id="ARBA00022679"/>
    </source>
</evidence>
<dbReference type="AlphaFoldDB" id="A0A976IIG2"/>
<dbReference type="Gene3D" id="3.90.550.50">
    <property type="match status" value="1"/>
</dbReference>
<sequence>MPIKHHVFLALVIYFHLSAFVVVVTPSSKTLPSPVSIFSKAELCALDIDRTRDAVDFIHVTPQPSSAQRPNHSKILCFVNTISVYHQTRALAIAETWGQRCDKLMFFSNVTDTIIVAAGTSREQRYPVIKMDVIADHNHLWQKHKATLRYVYAHYRHEFDWFYKADDDAYVIVENLRQYLTRPEIYQTAQREAMQMGHRLNLTQEIVSYYIVDDELEKRWRDKWDRWVFNSGGPGYVMNRLYLDKIVSILPDWTCMSDKYSEMVPDDVSISFCMMWHNVFPWDTRDHQGRDRWHPDNPTATILISSNWTDYWYVQFHQHIGGVQPKEERVAPDTVAFHYIRPRLMYHLERTLYWCREGDEVTNVSAFNDKYGLAIGDKIMVF</sequence>
<evidence type="ECO:0000256" key="1">
    <source>
        <dbReference type="ARBA" id="ARBA00004606"/>
    </source>
</evidence>
<proteinExistence type="inferred from homology"/>
<name>A0A976IIG2_BRELC</name>
<comment type="caution">
    <text evidence="14">The sequence shown here is derived from an EMBL/GenBank/DDBJ whole genome shotgun (WGS) entry which is preliminary data.</text>
</comment>
<dbReference type="InterPro" id="IPR026050">
    <property type="entry name" value="C1GALT1/C1GALT1_chp1"/>
</dbReference>